<keyword evidence="5 7" id="KW-0418">Kinase</keyword>
<dbReference type="PANTHER" id="PTHR10344">
    <property type="entry name" value="THYMIDYLATE KINASE"/>
    <property type="match status" value="1"/>
</dbReference>
<comment type="similarity">
    <text evidence="1 7">Belongs to the thymidylate kinase family.</text>
</comment>
<dbReference type="CDD" id="cd01672">
    <property type="entry name" value="TMPK"/>
    <property type="match status" value="1"/>
</dbReference>
<dbReference type="EMBL" id="QVOD01000031">
    <property type="protein sequence ID" value="RFT64902.1"/>
    <property type="molecule type" value="Genomic_DNA"/>
</dbReference>
<accession>A0ABX9KRG9</accession>
<evidence type="ECO:0000256" key="3">
    <source>
        <dbReference type="ARBA" id="ARBA00022727"/>
    </source>
</evidence>
<keyword evidence="6 7" id="KW-0067">ATP-binding</keyword>
<keyword evidence="10" id="KW-1185">Reference proteome</keyword>
<keyword evidence="3 7" id="KW-0545">Nucleotide biosynthesis</keyword>
<dbReference type="Proteomes" id="UP000264294">
    <property type="component" value="Unassembled WGS sequence"/>
</dbReference>
<evidence type="ECO:0000313" key="10">
    <source>
        <dbReference type="Proteomes" id="UP000264294"/>
    </source>
</evidence>
<evidence type="ECO:0000256" key="5">
    <source>
        <dbReference type="ARBA" id="ARBA00022777"/>
    </source>
</evidence>
<proteinExistence type="inferred from homology"/>
<evidence type="ECO:0000256" key="6">
    <source>
        <dbReference type="ARBA" id="ARBA00022840"/>
    </source>
</evidence>
<evidence type="ECO:0000313" key="9">
    <source>
        <dbReference type="EMBL" id="RFT64902.1"/>
    </source>
</evidence>
<comment type="function">
    <text evidence="7">Phosphorylation of dTMP to form dTDP in both de novo and salvage pathways of dTTP synthesis.</text>
</comment>
<dbReference type="SUPFAM" id="SSF52540">
    <property type="entry name" value="P-loop containing nucleoside triphosphate hydrolases"/>
    <property type="match status" value="1"/>
</dbReference>
<comment type="caution">
    <text evidence="7">Lacks conserved residue(s) required for the propagation of feature annotation.</text>
</comment>
<gene>
    <name evidence="7" type="primary">tmk</name>
    <name evidence="9" type="ORF">D0U04_20730</name>
</gene>
<dbReference type="InterPro" id="IPR039430">
    <property type="entry name" value="Thymidylate_kin-like_dom"/>
</dbReference>
<comment type="caution">
    <text evidence="9">The sequence shown here is derived from an EMBL/GenBank/DDBJ whole genome shotgun (WGS) entry which is preliminary data.</text>
</comment>
<dbReference type="InterPro" id="IPR027417">
    <property type="entry name" value="P-loop_NTPase"/>
</dbReference>
<dbReference type="PANTHER" id="PTHR10344:SF1">
    <property type="entry name" value="THYMIDYLATE KINASE"/>
    <property type="match status" value="1"/>
</dbReference>
<keyword evidence="2 7" id="KW-0808">Transferase</keyword>
<keyword evidence="4 7" id="KW-0547">Nucleotide-binding</keyword>
<organism evidence="9 10">
    <name type="scientific">Bacillus clarus</name>
    <dbReference type="NCBI Taxonomy" id="2338372"/>
    <lineage>
        <taxon>Bacteria</taxon>
        <taxon>Bacillati</taxon>
        <taxon>Bacillota</taxon>
        <taxon>Bacilli</taxon>
        <taxon>Bacillales</taxon>
        <taxon>Bacillaceae</taxon>
        <taxon>Bacillus</taxon>
        <taxon>Bacillus cereus group</taxon>
    </lineage>
</organism>
<name>A0ABX9KRG9_9BACI</name>
<reference evidence="9 10" key="1">
    <citation type="submission" date="2018-08" db="EMBL/GenBank/DDBJ databases">
        <title>Bacillus clarus sp. nov. strain PS00077A.</title>
        <authorList>
            <person name="Mendez Acevedo M."/>
            <person name="Carroll L."/>
            <person name="Mukherjee M."/>
            <person name="Wiedmann M."/>
            <person name="Kovac J."/>
        </authorList>
    </citation>
    <scope>NUCLEOTIDE SEQUENCE [LARGE SCALE GENOMIC DNA]</scope>
    <source>
        <strain evidence="9 10">PS00077A</strain>
    </source>
</reference>
<evidence type="ECO:0000256" key="7">
    <source>
        <dbReference type="HAMAP-Rule" id="MF_00165"/>
    </source>
</evidence>
<protein>
    <recommendedName>
        <fullName evidence="7">Thymidylate kinase</fullName>
        <ecNumber evidence="7">2.7.4.9</ecNumber>
    </recommendedName>
    <alternativeName>
        <fullName evidence="7">dTMP kinase</fullName>
    </alternativeName>
</protein>
<feature type="domain" description="Thymidylate kinase-like" evidence="8">
    <location>
        <begin position="8"/>
        <end position="171"/>
    </location>
</feature>
<evidence type="ECO:0000256" key="2">
    <source>
        <dbReference type="ARBA" id="ARBA00022679"/>
    </source>
</evidence>
<dbReference type="HAMAP" id="MF_00165">
    <property type="entry name" value="Thymidylate_kinase"/>
    <property type="match status" value="1"/>
</dbReference>
<evidence type="ECO:0000259" key="8">
    <source>
        <dbReference type="Pfam" id="PF02223"/>
    </source>
</evidence>
<dbReference type="GO" id="GO:0016301">
    <property type="term" value="F:kinase activity"/>
    <property type="evidence" value="ECO:0007669"/>
    <property type="project" value="UniProtKB-KW"/>
</dbReference>
<comment type="catalytic activity">
    <reaction evidence="7">
        <text>dTMP + ATP = dTDP + ADP</text>
        <dbReference type="Rhea" id="RHEA:13517"/>
        <dbReference type="ChEBI" id="CHEBI:30616"/>
        <dbReference type="ChEBI" id="CHEBI:58369"/>
        <dbReference type="ChEBI" id="CHEBI:63528"/>
        <dbReference type="ChEBI" id="CHEBI:456216"/>
        <dbReference type="EC" id="2.7.4.9"/>
    </reaction>
</comment>
<dbReference type="Pfam" id="PF02223">
    <property type="entry name" value="Thymidylate_kin"/>
    <property type="match status" value="1"/>
</dbReference>
<sequence length="226" mass="26418">MNKMIIAFEGIHGCGKSTQINLLEQYLVNEKKLQMIKTDWNSYPKLFEISRELKYTNALTPLSHTLIHSLDFLLRYEQQILPAEKENKIILVDRYIFTSYVRDGLRGISDDLLDTLYAEIIQPSLVFYFDIDPSLTLERVTDLKIRNPYVIGKDMNYSGKTKISEIFLQYQEDQRLKYKQTFDRLSVKPVIIDSTLDVNSIFNKIKNAIEEELYINSSNKTVSKIL</sequence>
<dbReference type="Gene3D" id="3.40.50.300">
    <property type="entry name" value="P-loop containing nucleotide triphosphate hydrolases"/>
    <property type="match status" value="1"/>
</dbReference>
<evidence type="ECO:0000256" key="4">
    <source>
        <dbReference type="ARBA" id="ARBA00022741"/>
    </source>
</evidence>
<evidence type="ECO:0000256" key="1">
    <source>
        <dbReference type="ARBA" id="ARBA00009776"/>
    </source>
</evidence>
<dbReference type="InterPro" id="IPR018094">
    <property type="entry name" value="Thymidylate_kinase"/>
</dbReference>
<dbReference type="EC" id="2.7.4.9" evidence="7"/>